<dbReference type="GO" id="GO:0070034">
    <property type="term" value="F:telomerase RNA binding"/>
    <property type="evidence" value="ECO:0007669"/>
    <property type="project" value="TreeGrafter"/>
</dbReference>
<dbReference type="GO" id="GO:0005697">
    <property type="term" value="C:telomerase holoenzyme complex"/>
    <property type="evidence" value="ECO:0007669"/>
    <property type="project" value="TreeGrafter"/>
</dbReference>
<reference evidence="4" key="1">
    <citation type="submission" date="2020-11" db="EMBL/GenBank/DDBJ databases">
        <authorList>
            <person name="Tran Van P."/>
        </authorList>
    </citation>
    <scope>NUCLEOTIDE SEQUENCE</scope>
</reference>
<dbReference type="PANTHER" id="PTHR44791">
    <property type="entry name" value="TELOMERASE PROTEIN COMPONENT 1 TEP1"/>
    <property type="match status" value="1"/>
</dbReference>
<dbReference type="AlphaFoldDB" id="A0A7R8X5K5"/>
<feature type="compositionally biased region" description="Basic and acidic residues" evidence="2">
    <location>
        <begin position="364"/>
        <end position="375"/>
    </location>
</feature>
<evidence type="ECO:0000313" key="4">
    <source>
        <dbReference type="EMBL" id="CAD7243226.1"/>
    </source>
</evidence>
<accession>A0A7R8X5K5</accession>
<dbReference type="SUPFAM" id="SSF140864">
    <property type="entry name" value="TROVE domain-like"/>
    <property type="match status" value="1"/>
</dbReference>
<feature type="compositionally biased region" description="Acidic residues" evidence="2">
    <location>
        <begin position="348"/>
        <end position="363"/>
    </location>
</feature>
<feature type="coiled-coil region" evidence="1">
    <location>
        <begin position="519"/>
        <end position="580"/>
    </location>
</feature>
<dbReference type="EMBL" id="CAJPEV010000389">
    <property type="protein sequence ID" value="CAG0884774.1"/>
    <property type="molecule type" value="Genomic_DNA"/>
</dbReference>
<evidence type="ECO:0000256" key="2">
    <source>
        <dbReference type="SAM" id="MobiDB-lite"/>
    </source>
</evidence>
<organism evidence="4">
    <name type="scientific">Darwinula stevensoni</name>
    <dbReference type="NCBI Taxonomy" id="69355"/>
    <lineage>
        <taxon>Eukaryota</taxon>
        <taxon>Metazoa</taxon>
        <taxon>Ecdysozoa</taxon>
        <taxon>Arthropoda</taxon>
        <taxon>Crustacea</taxon>
        <taxon>Oligostraca</taxon>
        <taxon>Ostracoda</taxon>
        <taxon>Podocopa</taxon>
        <taxon>Podocopida</taxon>
        <taxon>Darwinulocopina</taxon>
        <taxon>Darwinuloidea</taxon>
        <taxon>Darwinulidae</taxon>
        <taxon>Darwinula</taxon>
    </lineage>
</organism>
<evidence type="ECO:0000313" key="5">
    <source>
        <dbReference type="Proteomes" id="UP000677054"/>
    </source>
</evidence>
<dbReference type="Proteomes" id="UP000677054">
    <property type="component" value="Unassembled WGS sequence"/>
</dbReference>
<gene>
    <name evidence="4" type="ORF">DSTB1V02_LOCUS3156</name>
</gene>
<dbReference type="OrthoDB" id="6382225at2759"/>
<dbReference type="GO" id="GO:0000722">
    <property type="term" value="P:telomere maintenance via recombination"/>
    <property type="evidence" value="ECO:0007669"/>
    <property type="project" value="TreeGrafter"/>
</dbReference>
<dbReference type="InterPro" id="IPR037214">
    <property type="entry name" value="TROVE_dom_sf"/>
</dbReference>
<dbReference type="Pfam" id="PF05731">
    <property type="entry name" value="TROVE"/>
    <property type="match status" value="1"/>
</dbReference>
<dbReference type="PROSITE" id="PS50988">
    <property type="entry name" value="TROVE"/>
    <property type="match status" value="1"/>
</dbReference>
<keyword evidence="1" id="KW-0175">Coiled coil</keyword>
<dbReference type="GO" id="GO:0003720">
    <property type="term" value="F:telomerase activity"/>
    <property type="evidence" value="ECO:0007669"/>
    <property type="project" value="TreeGrafter"/>
</dbReference>
<dbReference type="PANTHER" id="PTHR44791:SF1">
    <property type="entry name" value="TELOMERASE PROTEIN COMPONENT 1"/>
    <property type="match status" value="1"/>
</dbReference>
<feature type="region of interest" description="Disordered" evidence="2">
    <location>
        <begin position="348"/>
        <end position="375"/>
    </location>
</feature>
<dbReference type="InterPro" id="IPR052652">
    <property type="entry name" value="Telomerase_Complex_Comp"/>
</dbReference>
<dbReference type="InterPro" id="IPR008858">
    <property type="entry name" value="TROVE_dom"/>
</dbReference>
<protein>
    <recommendedName>
        <fullName evidence="3">TROVE domain-containing protein</fullName>
    </recommendedName>
</protein>
<sequence>MNQEYMNSFISLMPGKMFGHGDLGLPAGLQNHILQELKDKWQNELHFKSVQVKPLSLENKLAKSTFKVSYDFNTLSSVIPKTNRFLAGSEDTQKIVVKYEGVPLKDVVVDEDLSVPLEYESEKNMSSKKFSYNDEDMYQELRLQLDLGSHEVTREEVPLPRDVSESQRRTREILMKWELLNAVCCSLIESPNLMEVDDPTRKVLSMYSGMILKYDPEFILKAALYAREELFLRSTANFLLSYSAFMPECRPYLKKYFASCIRTPADWIQVPQFYMVFHEQCEISFLPAALRKCLVSKFSEFDAYQLAKYKGRYTAKKTTRKLNAGNLTKSHDEEDQEELYIGDLFSPSDEEEEVDEDSEDDEETGARSQEKQKRSKKEMLVKRRFNLKRLVRCLHISQPPELVMSLLGKRYPESVKRFMQSGLPGHFDEQMSGKRMKLSVPETWETQVSLKGNKASIWEALIDAKKLPFVAMLRNIRNLLLAGISKNHHQKVLFTLSSMKAVTRSRLPAFRFFTAYEVLDELEKNVKEAKSSGIQEQQERRKKIPAWARIKEERKQKKYLSLATEEHAKLLERYRQALDKAVKWATLYNIPHIDGSTVILVDIGPSMNASCLSAKGLGKPRTVREVGLLLGIMCAHVCEDSRLIAYGCSTYSHVPLKQGIILSNVEDALLLQRASVGGTDQIMSGSEDVVVLEVVKMTSVVVVVVLPSQLSSSSDVGTGKNAADGIVFNDVLVMEMSISGLVIPAKAPVERLRICRPTRTSLLSLGLNAIQEKSTHPNKCVLRELPDLVVSKIELLDLRGVLKCCLSDSLNFIEISDSCDVHYLALTCDICKDGSEAHKDAIGVKNEMAQVPYISQGIGGEFSKKVNLQESLRLDEANCVGAEVEDLQVWLMFEGFLWYQI</sequence>
<keyword evidence="5" id="KW-1185">Reference proteome</keyword>
<evidence type="ECO:0000259" key="3">
    <source>
        <dbReference type="PROSITE" id="PS50988"/>
    </source>
</evidence>
<name>A0A7R8X5K5_9CRUS</name>
<feature type="domain" description="TROVE" evidence="3">
    <location>
        <begin position="162"/>
        <end position="595"/>
    </location>
</feature>
<proteinExistence type="predicted"/>
<dbReference type="EMBL" id="LR899906">
    <property type="protein sequence ID" value="CAD7243226.1"/>
    <property type="molecule type" value="Genomic_DNA"/>
</dbReference>
<evidence type="ECO:0000256" key="1">
    <source>
        <dbReference type="SAM" id="Coils"/>
    </source>
</evidence>